<evidence type="ECO:0000313" key="8">
    <source>
        <dbReference type="Proteomes" id="UP000029221"/>
    </source>
</evidence>
<feature type="domain" description="PPIase FKBP-type" evidence="6">
    <location>
        <begin position="92"/>
        <end position="180"/>
    </location>
</feature>
<comment type="catalytic activity">
    <reaction evidence="1 3 4">
        <text>[protein]-peptidylproline (omega=180) = [protein]-peptidylproline (omega=0)</text>
        <dbReference type="Rhea" id="RHEA:16237"/>
        <dbReference type="Rhea" id="RHEA-COMP:10747"/>
        <dbReference type="Rhea" id="RHEA-COMP:10748"/>
        <dbReference type="ChEBI" id="CHEBI:83833"/>
        <dbReference type="ChEBI" id="CHEBI:83834"/>
        <dbReference type="EC" id="5.2.1.8"/>
    </reaction>
</comment>
<dbReference type="Gene3D" id="3.10.50.40">
    <property type="match status" value="1"/>
</dbReference>
<dbReference type="RefSeq" id="WP_042278545.1">
    <property type="nucleotide sequence ID" value="NZ_BBML01000004.1"/>
</dbReference>
<reference evidence="7" key="1">
    <citation type="journal article" date="2014" name="Genome Announc.">
        <title>Draft Genome Sequences of Marine Flavobacterium Nonlabens Strains NR17, NR24, NR27, NR32, NR33, and Ara13.</title>
        <authorList>
            <person name="Nakanishi M."/>
            <person name="Meirelles P."/>
            <person name="Suzuki R."/>
            <person name="Takatani N."/>
            <person name="Mino S."/>
            <person name="Suda W."/>
            <person name="Oshima K."/>
            <person name="Hattori M."/>
            <person name="Ohkuma M."/>
            <person name="Hosokawa M."/>
            <person name="Miyashita K."/>
            <person name="Thompson F.L."/>
            <person name="Niwa A."/>
            <person name="Sawabe T."/>
            <person name="Sawabe T."/>
        </authorList>
    </citation>
    <scope>NUCLEOTIDE SEQUENCE [LARGE SCALE GENOMIC DNA]</scope>
    <source>
        <strain evidence="7">JCM 19294</strain>
    </source>
</reference>
<feature type="signal peptide" evidence="5">
    <location>
        <begin position="1"/>
        <end position="22"/>
    </location>
</feature>
<dbReference type="NCBIfam" id="TIGR03516">
    <property type="entry name" value="ppisom_GldI"/>
    <property type="match status" value="1"/>
</dbReference>
<feature type="chain" id="PRO_5001861505" description="Peptidyl-prolyl cis-trans isomerase" evidence="5">
    <location>
        <begin position="23"/>
        <end position="193"/>
    </location>
</feature>
<keyword evidence="2 3" id="KW-0697">Rotamase</keyword>
<comment type="similarity">
    <text evidence="4">Belongs to the FKBP-type PPIase family.</text>
</comment>
<protein>
    <recommendedName>
        <fullName evidence="4">Peptidyl-prolyl cis-trans isomerase</fullName>
        <ecNumber evidence="4">5.2.1.8</ecNumber>
    </recommendedName>
</protein>
<evidence type="ECO:0000256" key="5">
    <source>
        <dbReference type="SAM" id="SignalP"/>
    </source>
</evidence>
<comment type="caution">
    <text evidence="7">The sequence shown here is derived from an EMBL/GenBank/DDBJ whole genome shotgun (WGS) entry which is preliminary data.</text>
</comment>
<dbReference type="PROSITE" id="PS50059">
    <property type="entry name" value="FKBP_PPIASE"/>
    <property type="match status" value="1"/>
</dbReference>
<dbReference type="Proteomes" id="UP000029221">
    <property type="component" value="Unassembled WGS sequence"/>
</dbReference>
<dbReference type="Pfam" id="PF00254">
    <property type="entry name" value="FKBP_C"/>
    <property type="match status" value="1"/>
</dbReference>
<proteinExistence type="inferred from homology"/>
<dbReference type="PROSITE" id="PS51257">
    <property type="entry name" value="PROKAR_LIPOPROTEIN"/>
    <property type="match status" value="1"/>
</dbReference>
<evidence type="ECO:0000259" key="6">
    <source>
        <dbReference type="PROSITE" id="PS50059"/>
    </source>
</evidence>
<evidence type="ECO:0000256" key="3">
    <source>
        <dbReference type="PROSITE-ProRule" id="PRU00277"/>
    </source>
</evidence>
<keyword evidence="8" id="KW-1185">Reference proteome</keyword>
<dbReference type="STRING" id="319236.BST91_03805"/>
<keyword evidence="5" id="KW-0732">Signal</keyword>
<evidence type="ECO:0000256" key="1">
    <source>
        <dbReference type="ARBA" id="ARBA00000971"/>
    </source>
</evidence>
<dbReference type="AlphaFoldDB" id="A0A090Q1W9"/>
<dbReference type="InterPro" id="IPR001179">
    <property type="entry name" value="PPIase_FKBP_dom"/>
</dbReference>
<dbReference type="EC" id="5.2.1.8" evidence="4"/>
<dbReference type="SUPFAM" id="SSF54534">
    <property type="entry name" value="FKBP-like"/>
    <property type="match status" value="1"/>
</dbReference>
<accession>A0A090Q1W9</accession>
<dbReference type="GO" id="GO:0003755">
    <property type="term" value="F:peptidyl-prolyl cis-trans isomerase activity"/>
    <property type="evidence" value="ECO:0007669"/>
    <property type="project" value="UniProtKB-UniRule"/>
</dbReference>
<dbReference type="EMBL" id="BBML01000004">
    <property type="protein sequence ID" value="GAK96985.1"/>
    <property type="molecule type" value="Genomic_DNA"/>
</dbReference>
<evidence type="ECO:0000256" key="4">
    <source>
        <dbReference type="RuleBase" id="RU003915"/>
    </source>
</evidence>
<keyword evidence="3 4" id="KW-0413">Isomerase</keyword>
<name>A0A090Q1W9_9FLAO</name>
<evidence type="ECO:0000313" key="7">
    <source>
        <dbReference type="EMBL" id="GAK96985.1"/>
    </source>
</evidence>
<sequence length="193" mass="22162">MKKNWYILLFSLISLTLSSCFNETIPRKAKTKSSSSYLKSSIERNKELAEQEEMLIEKAIKNNADSMLRSQNGFYYRLFKKSEDNAPTPKFGDKVTFEYNVLALNGDTIYSTQELSPITKSLEQEYGVFTGMREALKLMQKGDSMIAYFPSYTAYGYYGDENKIGTNIPFKSHIKLIDVNDSNNKIEFQIPNN</sequence>
<dbReference type="InterPro" id="IPR019869">
    <property type="entry name" value="Motility-assoc_PPIase_GldI"/>
</dbReference>
<gene>
    <name evidence="7" type="ORF">JCM19294_491</name>
</gene>
<dbReference type="eggNOG" id="COG0545">
    <property type="taxonomic scope" value="Bacteria"/>
</dbReference>
<organism evidence="7 8">
    <name type="scientific">Nonlabens tegetincola</name>
    <dbReference type="NCBI Taxonomy" id="323273"/>
    <lineage>
        <taxon>Bacteria</taxon>
        <taxon>Pseudomonadati</taxon>
        <taxon>Bacteroidota</taxon>
        <taxon>Flavobacteriia</taxon>
        <taxon>Flavobacteriales</taxon>
        <taxon>Flavobacteriaceae</taxon>
        <taxon>Nonlabens</taxon>
    </lineage>
</organism>
<dbReference type="InterPro" id="IPR046357">
    <property type="entry name" value="PPIase_dom_sf"/>
</dbReference>
<evidence type="ECO:0000256" key="2">
    <source>
        <dbReference type="ARBA" id="ARBA00023110"/>
    </source>
</evidence>